<protein>
    <recommendedName>
        <fullName evidence="3">Preprotein translocase subunit SecB</fullName>
    </recommendedName>
</protein>
<dbReference type="eggNOG" id="ENOG50332K4">
    <property type="taxonomic scope" value="Bacteria"/>
</dbReference>
<dbReference type="PATRIC" id="fig|880071.3.peg.810"/>
<dbReference type="STRING" id="880071.Fleli_0835"/>
<dbReference type="AlphaFoldDB" id="I4AH58"/>
<evidence type="ECO:0008006" key="3">
    <source>
        <dbReference type="Google" id="ProtNLM"/>
    </source>
</evidence>
<accession>I4AH58</accession>
<evidence type="ECO:0000313" key="2">
    <source>
        <dbReference type="Proteomes" id="UP000006054"/>
    </source>
</evidence>
<evidence type="ECO:0000313" key="1">
    <source>
        <dbReference type="EMBL" id="AFM03293.1"/>
    </source>
</evidence>
<keyword evidence="2" id="KW-1185">Reference proteome</keyword>
<reference evidence="2" key="1">
    <citation type="submission" date="2012-06" db="EMBL/GenBank/DDBJ databases">
        <title>The complete genome of Flexibacter litoralis DSM 6794.</title>
        <authorList>
            <person name="Lucas S."/>
            <person name="Copeland A."/>
            <person name="Lapidus A."/>
            <person name="Glavina del Rio T."/>
            <person name="Dalin E."/>
            <person name="Tice H."/>
            <person name="Bruce D."/>
            <person name="Goodwin L."/>
            <person name="Pitluck S."/>
            <person name="Peters L."/>
            <person name="Ovchinnikova G."/>
            <person name="Lu M."/>
            <person name="Kyrpides N."/>
            <person name="Mavromatis K."/>
            <person name="Ivanova N."/>
            <person name="Brettin T."/>
            <person name="Detter J.C."/>
            <person name="Han C."/>
            <person name="Larimer F."/>
            <person name="Land M."/>
            <person name="Hauser L."/>
            <person name="Markowitz V."/>
            <person name="Cheng J.-F."/>
            <person name="Hugenholtz P."/>
            <person name="Woyke T."/>
            <person name="Wu D."/>
            <person name="Spring S."/>
            <person name="Lang E."/>
            <person name="Kopitz M."/>
            <person name="Brambilla E."/>
            <person name="Klenk H.-P."/>
            <person name="Eisen J.A."/>
        </authorList>
    </citation>
    <scope>NUCLEOTIDE SEQUENCE [LARGE SCALE GENOMIC DNA]</scope>
    <source>
        <strain evidence="2">ATCC 23117 / DSM 6794 / NBRC 15988 / NCIMB 1366 / Sio-4</strain>
    </source>
</reference>
<sequence length="140" mass="15955">MEGIQFSLKKINTEQFAIVEDVYNSQIEDINLEVHINFGTSSESSSIVSIIKFQFKQNDKFFLIIEVSCEFSVEKGKWNEFRKEGKLIIPQGFLAHLAMITVGTTRGVLHSKTTNTKFNNFILPTIDVTKIVTEDGKFDE</sequence>
<dbReference type="HOGENOM" id="CLU_147230_0_0_10"/>
<proteinExistence type="predicted"/>
<dbReference type="OrthoDB" id="595022at2"/>
<organism evidence="1 2">
    <name type="scientific">Bernardetia litoralis (strain ATCC 23117 / DSM 6794 / NBRC 15988 / NCIMB 1366 / Fx l1 / Sio-4)</name>
    <name type="common">Flexibacter litoralis</name>
    <dbReference type="NCBI Taxonomy" id="880071"/>
    <lineage>
        <taxon>Bacteria</taxon>
        <taxon>Pseudomonadati</taxon>
        <taxon>Bacteroidota</taxon>
        <taxon>Cytophagia</taxon>
        <taxon>Cytophagales</taxon>
        <taxon>Bernardetiaceae</taxon>
        <taxon>Bernardetia</taxon>
    </lineage>
</organism>
<dbReference type="KEGG" id="fli:Fleli_0835"/>
<dbReference type="EMBL" id="CP003345">
    <property type="protein sequence ID" value="AFM03293.1"/>
    <property type="molecule type" value="Genomic_DNA"/>
</dbReference>
<gene>
    <name evidence="1" type="ordered locus">Fleli_0835</name>
</gene>
<dbReference type="Proteomes" id="UP000006054">
    <property type="component" value="Chromosome"/>
</dbReference>
<dbReference type="RefSeq" id="WP_014796751.1">
    <property type="nucleotide sequence ID" value="NC_018018.1"/>
</dbReference>
<name>I4AH58_BERLS</name>